<comment type="caution">
    <text evidence="1">The sequence shown here is derived from an EMBL/GenBank/DDBJ whole genome shotgun (WGS) entry which is preliminary data.</text>
</comment>
<sequence>MEDNPKRQRDMARLLVGTLALIAKILEALPLRIGFPEIGPSLTATETMKRLERVRLDLIDSQPISNHAKELLKVMILEWYGLADICGQAVHAGASQRRLDTAEHQAELIGSASDHLAEELGFPPFLE</sequence>
<dbReference type="RefSeq" id="WP_123661611.1">
    <property type="nucleotide sequence ID" value="NZ_RJKE01000001.1"/>
</dbReference>
<proteinExistence type="predicted"/>
<evidence type="ECO:0000313" key="1">
    <source>
        <dbReference type="EMBL" id="ROO82603.1"/>
    </source>
</evidence>
<name>A0A3N1CMS9_9ACTN</name>
<gene>
    <name evidence="1" type="ORF">EDD29_0084</name>
</gene>
<keyword evidence="2" id="KW-1185">Reference proteome</keyword>
<dbReference type="AlphaFoldDB" id="A0A3N1CMS9"/>
<accession>A0A3N1CMS9</accession>
<protein>
    <submittedName>
        <fullName evidence="1">Uncharacterized protein</fullName>
    </submittedName>
</protein>
<dbReference type="EMBL" id="RJKE01000001">
    <property type="protein sequence ID" value="ROO82603.1"/>
    <property type="molecule type" value="Genomic_DNA"/>
</dbReference>
<evidence type="ECO:0000313" key="2">
    <source>
        <dbReference type="Proteomes" id="UP000272400"/>
    </source>
</evidence>
<reference evidence="1 2" key="1">
    <citation type="submission" date="2018-11" db="EMBL/GenBank/DDBJ databases">
        <title>Sequencing the genomes of 1000 actinobacteria strains.</title>
        <authorList>
            <person name="Klenk H.-P."/>
        </authorList>
    </citation>
    <scope>NUCLEOTIDE SEQUENCE [LARGE SCALE GENOMIC DNA]</scope>
    <source>
        <strain evidence="1 2">DSM 44254</strain>
    </source>
</reference>
<dbReference type="Proteomes" id="UP000272400">
    <property type="component" value="Unassembled WGS sequence"/>
</dbReference>
<organism evidence="1 2">
    <name type="scientific">Actinocorallia herbida</name>
    <dbReference type="NCBI Taxonomy" id="58109"/>
    <lineage>
        <taxon>Bacteria</taxon>
        <taxon>Bacillati</taxon>
        <taxon>Actinomycetota</taxon>
        <taxon>Actinomycetes</taxon>
        <taxon>Streptosporangiales</taxon>
        <taxon>Thermomonosporaceae</taxon>
        <taxon>Actinocorallia</taxon>
    </lineage>
</organism>